<comment type="caution">
    <text evidence="3">The sequence shown here is derived from an EMBL/GenBank/DDBJ whole genome shotgun (WGS) entry which is preliminary data.</text>
</comment>
<dbReference type="AlphaFoldDB" id="A0A066TPX2"/>
<evidence type="ECO:0000313" key="4">
    <source>
        <dbReference type="Proteomes" id="UP000027345"/>
    </source>
</evidence>
<dbReference type="Pfam" id="PF00496">
    <property type="entry name" value="SBP_bac_5"/>
    <property type="match status" value="1"/>
</dbReference>
<name>A0A066TPX2_9PSEU</name>
<dbReference type="Gene3D" id="3.40.190.10">
    <property type="entry name" value="Periplasmic binding protein-like II"/>
    <property type="match status" value="1"/>
</dbReference>
<dbReference type="PROSITE" id="PS51257">
    <property type="entry name" value="PROKAR_LIPOPROTEIN"/>
    <property type="match status" value="1"/>
</dbReference>
<evidence type="ECO:0000313" key="3">
    <source>
        <dbReference type="EMBL" id="KDN17161.1"/>
    </source>
</evidence>
<dbReference type="SUPFAM" id="SSF53850">
    <property type="entry name" value="Periplasmic binding protein-like II"/>
    <property type="match status" value="1"/>
</dbReference>
<dbReference type="OrthoDB" id="9046151at2"/>
<dbReference type="PANTHER" id="PTHR30290">
    <property type="entry name" value="PERIPLASMIC BINDING COMPONENT OF ABC TRANSPORTER"/>
    <property type="match status" value="1"/>
</dbReference>
<gene>
    <name evidence="3" type="ORF">DV20_36625</name>
</gene>
<evidence type="ECO:0000259" key="2">
    <source>
        <dbReference type="Pfam" id="PF00496"/>
    </source>
</evidence>
<accession>A0A066TPX2</accession>
<reference evidence="3 4" key="1">
    <citation type="submission" date="2014-05" db="EMBL/GenBank/DDBJ databases">
        <title>Draft genome sequence of Amycolatopsis rifamycinica DSM 46095.</title>
        <authorList>
            <person name="Lal R."/>
            <person name="Saxena A."/>
            <person name="Kumari R."/>
            <person name="Mukherjee U."/>
            <person name="Singh P."/>
            <person name="Sangwan N."/>
            <person name="Mahato N.K."/>
        </authorList>
    </citation>
    <scope>NUCLEOTIDE SEQUENCE [LARGE SCALE GENOMIC DNA]</scope>
    <source>
        <strain evidence="3 4">DSM 46095</strain>
    </source>
</reference>
<proteinExistence type="predicted"/>
<dbReference type="GO" id="GO:0042597">
    <property type="term" value="C:periplasmic space"/>
    <property type="evidence" value="ECO:0007669"/>
    <property type="project" value="UniProtKB-ARBA"/>
</dbReference>
<dbReference type="STRING" id="287986.DV20_36625"/>
<feature type="domain" description="Solute-binding protein family 5" evidence="2">
    <location>
        <begin position="82"/>
        <end position="415"/>
    </location>
</feature>
<dbReference type="InterPro" id="IPR030678">
    <property type="entry name" value="Peptide/Ni-bd"/>
</dbReference>
<feature type="signal peptide" evidence="1">
    <location>
        <begin position="1"/>
        <end position="20"/>
    </location>
</feature>
<dbReference type="Gene3D" id="3.10.105.10">
    <property type="entry name" value="Dipeptide-binding Protein, Domain 3"/>
    <property type="match status" value="1"/>
</dbReference>
<dbReference type="eggNOG" id="COG0747">
    <property type="taxonomic scope" value="Bacteria"/>
</dbReference>
<protein>
    <submittedName>
        <fullName evidence="3">Peptide ABC transporter substrate-binding protein</fullName>
    </submittedName>
</protein>
<evidence type="ECO:0000256" key="1">
    <source>
        <dbReference type="SAM" id="SignalP"/>
    </source>
</evidence>
<dbReference type="RefSeq" id="WP_043787821.1">
    <property type="nucleotide sequence ID" value="NZ_JMQI01000074.1"/>
</dbReference>
<dbReference type="Proteomes" id="UP000027345">
    <property type="component" value="Unassembled WGS sequence"/>
</dbReference>
<dbReference type="GO" id="GO:1904680">
    <property type="term" value="F:peptide transmembrane transporter activity"/>
    <property type="evidence" value="ECO:0007669"/>
    <property type="project" value="TreeGrafter"/>
</dbReference>
<dbReference type="InterPro" id="IPR000914">
    <property type="entry name" value="SBP_5_dom"/>
</dbReference>
<dbReference type="InterPro" id="IPR039424">
    <property type="entry name" value="SBP_5"/>
</dbReference>
<dbReference type="PIRSF" id="PIRSF002741">
    <property type="entry name" value="MppA"/>
    <property type="match status" value="1"/>
</dbReference>
<sequence>MTHPRTAVVLLGALALTATACGGPGDTGAAGGGTLADGKTFTLGIASDPGNLDPHMSVLAVTGQVDRFLYDPLLELTADGKPLPALAEKWDATATTASFTLRPGITCADGTPLTAKDVAANIGFVGDPANKSPFAGLTVAPGTKATADEATRTIAVTSGAPDAFLLRNVGGLPIVCGAGLADRKLLAKGGSGTGMFAVSEIVPNDHYTFTRRKDYTWGPGDWKAQQPGLPDKVVARVVQNTSTAANLLLSGELNASQINGPDRQRLDGRKLFHADFTAPLGEIFYNQATGRPGQDEAVRRALTQALDLAQLGKVLTNGTGKPSQSLVTAEPKACSGDTVTGHLPNHDPAAAGSALDGAGWKAGPDGVRVKGGKRLTLTVLYGTQLGPTMAPTAELVQQTWKSLGAEVTLKAVDSPGLSQVLFGTGEWEVSLGPLGLTLPSQLVPFVSGPVAPDGTNFGHIANPEYDRSVKQAAAMSGPASCPAWEAAETALVKRVDVVPYIDSVVPFYASGSRFDVSQGSVTPSSIRMYAR</sequence>
<keyword evidence="4" id="KW-1185">Reference proteome</keyword>
<dbReference type="GO" id="GO:0015833">
    <property type="term" value="P:peptide transport"/>
    <property type="evidence" value="ECO:0007669"/>
    <property type="project" value="TreeGrafter"/>
</dbReference>
<dbReference type="GO" id="GO:0043190">
    <property type="term" value="C:ATP-binding cassette (ABC) transporter complex"/>
    <property type="evidence" value="ECO:0007669"/>
    <property type="project" value="InterPro"/>
</dbReference>
<dbReference type="EMBL" id="JMQI01000074">
    <property type="protein sequence ID" value="KDN17161.1"/>
    <property type="molecule type" value="Genomic_DNA"/>
</dbReference>
<organism evidence="3 4">
    <name type="scientific">Amycolatopsis rifamycinica</name>
    <dbReference type="NCBI Taxonomy" id="287986"/>
    <lineage>
        <taxon>Bacteria</taxon>
        <taxon>Bacillati</taxon>
        <taxon>Actinomycetota</taxon>
        <taxon>Actinomycetes</taxon>
        <taxon>Pseudonocardiales</taxon>
        <taxon>Pseudonocardiaceae</taxon>
        <taxon>Amycolatopsis</taxon>
    </lineage>
</organism>
<keyword evidence="1" id="KW-0732">Signal</keyword>
<feature type="chain" id="PRO_5039464014" evidence="1">
    <location>
        <begin position="21"/>
        <end position="531"/>
    </location>
</feature>